<feature type="signal peptide" evidence="9">
    <location>
        <begin position="1"/>
        <end position="22"/>
    </location>
</feature>
<feature type="domain" description="Cytochrome c" evidence="10">
    <location>
        <begin position="36"/>
        <end position="117"/>
    </location>
</feature>
<feature type="chain" id="PRO_5047289386" evidence="9">
    <location>
        <begin position="23"/>
        <end position="218"/>
    </location>
</feature>
<keyword evidence="7 8" id="KW-0408">Iron</keyword>
<evidence type="ECO:0000313" key="11">
    <source>
        <dbReference type="EMBL" id="MBK1631018.1"/>
    </source>
</evidence>
<dbReference type="InterPro" id="IPR036909">
    <property type="entry name" value="Cyt_c-like_dom_sf"/>
</dbReference>
<evidence type="ECO:0000259" key="10">
    <source>
        <dbReference type="PROSITE" id="PS51007"/>
    </source>
</evidence>
<evidence type="ECO:0000256" key="5">
    <source>
        <dbReference type="ARBA" id="ARBA00022764"/>
    </source>
</evidence>
<dbReference type="SUPFAM" id="SSF46626">
    <property type="entry name" value="Cytochrome c"/>
    <property type="match status" value="2"/>
</dbReference>
<name>A0ABS1CH32_9GAMM</name>
<evidence type="ECO:0000256" key="7">
    <source>
        <dbReference type="ARBA" id="ARBA00023004"/>
    </source>
</evidence>
<gene>
    <name evidence="11" type="ORF">CKO31_09745</name>
</gene>
<dbReference type="InterPro" id="IPR024167">
    <property type="entry name" value="Cytochrome_c4-like"/>
</dbReference>
<evidence type="ECO:0000256" key="1">
    <source>
        <dbReference type="ARBA" id="ARBA00004418"/>
    </source>
</evidence>
<dbReference type="InterPro" id="IPR008168">
    <property type="entry name" value="Cyt_C_IC"/>
</dbReference>
<dbReference type="Proteomes" id="UP000748752">
    <property type="component" value="Unassembled WGS sequence"/>
</dbReference>
<dbReference type="PANTHER" id="PTHR33751">
    <property type="entry name" value="CBB3-TYPE CYTOCHROME C OXIDASE SUBUNIT FIXP"/>
    <property type="match status" value="1"/>
</dbReference>
<evidence type="ECO:0000256" key="2">
    <source>
        <dbReference type="ARBA" id="ARBA00022448"/>
    </source>
</evidence>
<keyword evidence="5" id="KW-0574">Periplasm</keyword>
<dbReference type="InterPro" id="IPR009056">
    <property type="entry name" value="Cyt_c-like_dom"/>
</dbReference>
<dbReference type="EMBL" id="NRRV01000020">
    <property type="protein sequence ID" value="MBK1631018.1"/>
    <property type="molecule type" value="Genomic_DNA"/>
</dbReference>
<dbReference type="InterPro" id="IPR050597">
    <property type="entry name" value="Cytochrome_c_Oxidase_Subunit"/>
</dbReference>
<dbReference type="PRINTS" id="PR00605">
    <property type="entry name" value="CYTCHROMECIC"/>
</dbReference>
<keyword evidence="4 8" id="KW-0479">Metal-binding</keyword>
<keyword evidence="9" id="KW-0732">Signal</keyword>
<dbReference type="RefSeq" id="WP_200236544.1">
    <property type="nucleotide sequence ID" value="NZ_NRRV01000020.1"/>
</dbReference>
<dbReference type="PANTHER" id="PTHR33751:SF9">
    <property type="entry name" value="CYTOCHROME C4"/>
    <property type="match status" value="1"/>
</dbReference>
<dbReference type="Pfam" id="PF00034">
    <property type="entry name" value="Cytochrom_C"/>
    <property type="match status" value="2"/>
</dbReference>
<dbReference type="Gene3D" id="1.10.760.10">
    <property type="entry name" value="Cytochrome c-like domain"/>
    <property type="match status" value="2"/>
</dbReference>
<dbReference type="PROSITE" id="PS51007">
    <property type="entry name" value="CYTC"/>
    <property type="match status" value="2"/>
</dbReference>
<reference evidence="11 12" key="1">
    <citation type="journal article" date="2020" name="Microorganisms">
        <title>Osmotic Adaptation and Compatible Solute Biosynthesis of Phototrophic Bacteria as Revealed from Genome Analyses.</title>
        <authorList>
            <person name="Imhoff J.F."/>
            <person name="Rahn T."/>
            <person name="Kunzel S."/>
            <person name="Keller A."/>
            <person name="Neulinger S.C."/>
        </authorList>
    </citation>
    <scope>NUCLEOTIDE SEQUENCE [LARGE SCALE GENOMIC DNA]</scope>
    <source>
        <strain evidence="11 12">DSM 6210</strain>
    </source>
</reference>
<dbReference type="PIRSF" id="PIRSF000005">
    <property type="entry name" value="Cytochrome_c4"/>
    <property type="match status" value="1"/>
</dbReference>
<evidence type="ECO:0000256" key="4">
    <source>
        <dbReference type="ARBA" id="ARBA00022723"/>
    </source>
</evidence>
<keyword evidence="3 8" id="KW-0349">Heme</keyword>
<comment type="caution">
    <text evidence="11">The sequence shown here is derived from an EMBL/GenBank/DDBJ whole genome shotgun (WGS) entry which is preliminary data.</text>
</comment>
<evidence type="ECO:0000313" key="12">
    <source>
        <dbReference type="Proteomes" id="UP000748752"/>
    </source>
</evidence>
<comment type="subcellular location">
    <subcellularLocation>
        <location evidence="1">Periplasm</location>
    </subcellularLocation>
</comment>
<proteinExistence type="predicted"/>
<keyword evidence="2" id="KW-0813">Transport</keyword>
<feature type="domain" description="Cytochrome c" evidence="10">
    <location>
        <begin position="126"/>
        <end position="217"/>
    </location>
</feature>
<evidence type="ECO:0000256" key="8">
    <source>
        <dbReference type="PROSITE-ProRule" id="PRU00433"/>
    </source>
</evidence>
<protein>
    <submittedName>
        <fullName evidence="11">Cytochrome c4</fullName>
    </submittedName>
</protein>
<evidence type="ECO:0000256" key="3">
    <source>
        <dbReference type="ARBA" id="ARBA00022617"/>
    </source>
</evidence>
<keyword evidence="6" id="KW-0249">Electron transport</keyword>
<evidence type="ECO:0000256" key="9">
    <source>
        <dbReference type="SAM" id="SignalP"/>
    </source>
</evidence>
<keyword evidence="12" id="KW-1185">Reference proteome</keyword>
<evidence type="ECO:0000256" key="6">
    <source>
        <dbReference type="ARBA" id="ARBA00022982"/>
    </source>
</evidence>
<accession>A0ABS1CH32</accession>
<organism evidence="11 12">
    <name type="scientific">Thiohalocapsa halophila</name>
    <dbReference type="NCBI Taxonomy" id="69359"/>
    <lineage>
        <taxon>Bacteria</taxon>
        <taxon>Pseudomonadati</taxon>
        <taxon>Pseudomonadota</taxon>
        <taxon>Gammaproteobacteria</taxon>
        <taxon>Chromatiales</taxon>
        <taxon>Chromatiaceae</taxon>
        <taxon>Thiohalocapsa</taxon>
    </lineage>
</organism>
<sequence length="218" mass="23110">MKISLSSTLAAAALLAAGTALASPAAESGKSFGLDGDPEKGKEKANQVCQACHGMDGNGIPGQPVWPKLAGQHPQYIYKQLMNFKNNERYNVQMSPMAMPLTEDDVKNLAAYYATLEQSGGTAEAALVKKGESIYRAGNPESGVPACTGCHGPAGLGSNLAKFPRIAGQHSEYVAQTLQHFRSHERANDPNQMMRGVAGKMTDEEIEAVAAYIEGLSR</sequence>